<evidence type="ECO:0000313" key="1">
    <source>
        <dbReference type="EMBL" id="GBP82631.1"/>
    </source>
</evidence>
<evidence type="ECO:0000313" key="2">
    <source>
        <dbReference type="Proteomes" id="UP000299102"/>
    </source>
</evidence>
<sequence>MKYRSDAIAESLNPPRHTDGGRGLLKGVVIDTAMMAGTDDLTRSQRHVVVFLALQGCVCAQDAPLATRSHVCCTTIKMSHPSSVHLNPDALMLFHFHFVYTLLPFSRHCRREKGCPKSRRP</sequence>
<comment type="caution">
    <text evidence="1">The sequence shown here is derived from an EMBL/GenBank/DDBJ whole genome shotgun (WGS) entry which is preliminary data.</text>
</comment>
<dbReference type="EMBL" id="BGZK01001575">
    <property type="protein sequence ID" value="GBP82631.1"/>
    <property type="molecule type" value="Genomic_DNA"/>
</dbReference>
<gene>
    <name evidence="1" type="ORF">EVAR_48512_1</name>
</gene>
<keyword evidence="2" id="KW-1185">Reference proteome</keyword>
<dbReference type="Proteomes" id="UP000299102">
    <property type="component" value="Unassembled WGS sequence"/>
</dbReference>
<reference evidence="1 2" key="1">
    <citation type="journal article" date="2019" name="Commun. Biol.">
        <title>The bagworm genome reveals a unique fibroin gene that provides high tensile strength.</title>
        <authorList>
            <person name="Kono N."/>
            <person name="Nakamura H."/>
            <person name="Ohtoshi R."/>
            <person name="Tomita M."/>
            <person name="Numata K."/>
            <person name="Arakawa K."/>
        </authorList>
    </citation>
    <scope>NUCLEOTIDE SEQUENCE [LARGE SCALE GENOMIC DNA]</scope>
</reference>
<organism evidence="1 2">
    <name type="scientific">Eumeta variegata</name>
    <name type="common">Bagworm moth</name>
    <name type="synonym">Eumeta japonica</name>
    <dbReference type="NCBI Taxonomy" id="151549"/>
    <lineage>
        <taxon>Eukaryota</taxon>
        <taxon>Metazoa</taxon>
        <taxon>Ecdysozoa</taxon>
        <taxon>Arthropoda</taxon>
        <taxon>Hexapoda</taxon>
        <taxon>Insecta</taxon>
        <taxon>Pterygota</taxon>
        <taxon>Neoptera</taxon>
        <taxon>Endopterygota</taxon>
        <taxon>Lepidoptera</taxon>
        <taxon>Glossata</taxon>
        <taxon>Ditrysia</taxon>
        <taxon>Tineoidea</taxon>
        <taxon>Psychidae</taxon>
        <taxon>Oiketicinae</taxon>
        <taxon>Eumeta</taxon>
    </lineage>
</organism>
<dbReference type="AlphaFoldDB" id="A0A4C1Z1M4"/>
<protein>
    <submittedName>
        <fullName evidence="1">Uncharacterized protein</fullName>
    </submittedName>
</protein>
<name>A0A4C1Z1M4_EUMVA</name>
<accession>A0A4C1Z1M4</accession>
<proteinExistence type="predicted"/>